<dbReference type="PANTHER" id="PTHR43667">
    <property type="entry name" value="CYCLOPROPANE-FATTY-ACYL-PHOSPHOLIPID SYNTHASE"/>
    <property type="match status" value="1"/>
</dbReference>
<dbReference type="SUPFAM" id="SSF53335">
    <property type="entry name" value="S-adenosyl-L-methionine-dependent methyltransferases"/>
    <property type="match status" value="1"/>
</dbReference>
<dbReference type="Proteomes" id="UP001287286">
    <property type="component" value="Unassembled WGS sequence"/>
</dbReference>
<organism evidence="1 2">
    <name type="scientific">Purpureocillium lilacinum</name>
    <name type="common">Paecilomyces lilacinus</name>
    <dbReference type="NCBI Taxonomy" id="33203"/>
    <lineage>
        <taxon>Eukaryota</taxon>
        <taxon>Fungi</taxon>
        <taxon>Dikarya</taxon>
        <taxon>Ascomycota</taxon>
        <taxon>Pezizomycotina</taxon>
        <taxon>Sordariomycetes</taxon>
        <taxon>Hypocreomycetidae</taxon>
        <taxon>Hypocreales</taxon>
        <taxon>Ophiocordycipitaceae</taxon>
        <taxon>Purpureocillium</taxon>
    </lineage>
</organism>
<dbReference type="Gene3D" id="3.40.50.150">
    <property type="entry name" value="Vaccinia Virus protein VP39"/>
    <property type="match status" value="1"/>
</dbReference>
<keyword evidence="2" id="KW-1185">Reference proteome</keyword>
<reference evidence="1 2" key="1">
    <citation type="journal article" date="2024" name="Microbiol. Resour. Announc.">
        <title>Genome annotations for the ascomycete fungi Trichoderma harzianum, Trichoderma aggressivum, and Purpureocillium lilacinum.</title>
        <authorList>
            <person name="Beijen E.P.W."/>
            <person name="Ohm R.A."/>
        </authorList>
    </citation>
    <scope>NUCLEOTIDE SEQUENCE [LARGE SCALE GENOMIC DNA]</scope>
    <source>
        <strain evidence="1 2">CBS 150709</strain>
    </source>
</reference>
<evidence type="ECO:0000313" key="2">
    <source>
        <dbReference type="Proteomes" id="UP001287286"/>
    </source>
</evidence>
<accession>A0ABR0BHX9</accession>
<dbReference type="EMBL" id="JAWRVI010000095">
    <property type="protein sequence ID" value="KAK4077632.1"/>
    <property type="molecule type" value="Genomic_DNA"/>
</dbReference>
<name>A0ABR0BHX9_PURLI</name>
<proteinExistence type="predicted"/>
<dbReference type="CDD" id="cd02440">
    <property type="entry name" value="AdoMet_MTases"/>
    <property type="match status" value="1"/>
</dbReference>
<dbReference type="InterPro" id="IPR029063">
    <property type="entry name" value="SAM-dependent_MTases_sf"/>
</dbReference>
<protein>
    <recommendedName>
        <fullName evidence="3">Cyclopropane-fatty-acyl-phospholipid synthase</fullName>
    </recommendedName>
</protein>
<comment type="caution">
    <text evidence="1">The sequence shown here is derived from an EMBL/GenBank/DDBJ whole genome shotgun (WGS) entry which is preliminary data.</text>
</comment>
<dbReference type="InterPro" id="IPR050723">
    <property type="entry name" value="CFA/CMAS"/>
</dbReference>
<evidence type="ECO:0008006" key="3">
    <source>
        <dbReference type="Google" id="ProtNLM"/>
    </source>
</evidence>
<gene>
    <name evidence="1" type="ORF">Purlil1_12270</name>
</gene>
<dbReference type="Pfam" id="PF02353">
    <property type="entry name" value="CMAS"/>
    <property type="match status" value="1"/>
</dbReference>
<dbReference type="PANTHER" id="PTHR43667:SF2">
    <property type="entry name" value="FATTY ACID C-METHYL TRANSFERASE"/>
    <property type="match status" value="1"/>
</dbReference>
<sequence>MARMPGSVMSVNVFRSTLILIAKHMLFAALQGMQYGRLQFIDPSSGPEKGPCQPDVIVGSGEPSATVLVKDDWFWVRVLASGSVVRGMPPNRDFGAILIYSLVKGFAEAYISGEIDSPNLLTIFKIALTNRRMFIQLDKQSPIVTKLYSLFAPTNTIEQAKRNVSAHYDVSNEIFATFLSPDMTYSCPLWLPPQDIEYKHDDLEKAQQRRLLYHIKAARIKSSDHVLEIGTGWGSFAIQAVRETGCTLTTVTLSTEQKALAEKRIDAAGLADKITVLLCDFREIPKLTVGRRFDKVVSIEMLEHTGIEYLHEYFGVIKDLLMEEGAIATFQATMMSESYQADCQATGSFICKHIYPGGYLPTLTEAIKAINKGAGDHFIIDRIENFGGLGRAFQAWGKTFDRDFDSRIRPDMVTRNPQCCDTEIEEFRRKWRASIYSSVTN</sequence>
<evidence type="ECO:0000313" key="1">
    <source>
        <dbReference type="EMBL" id="KAK4077632.1"/>
    </source>
</evidence>